<keyword evidence="6" id="KW-1185">Reference proteome</keyword>
<evidence type="ECO:0000313" key="5">
    <source>
        <dbReference type="EMBL" id="MDQ0673921.1"/>
    </source>
</evidence>
<dbReference type="SUPFAM" id="SSF55781">
    <property type="entry name" value="GAF domain-like"/>
    <property type="match status" value="1"/>
</dbReference>
<evidence type="ECO:0000256" key="3">
    <source>
        <dbReference type="SAM" id="MobiDB-lite"/>
    </source>
</evidence>
<gene>
    <name evidence="5" type="ORF">QFZ36_001482</name>
</gene>
<sequence length="268" mass="27928">MGIEVRLKRAHHHDRAGDGSSGASSLRGQSAAPPAFGILLDLRACSEEASLQLLSMAAASALSELAGCPLDGTVSLVRPGQAALTSGTSSGATCLAQLDENSGDGPVSHALAGHLAVIVKRYPADPRWPSSYHRLGEAGYRSLLSVPLHLYAGSRSAMTLVAQQDNVFTPSVIIAATAFSRLAAASYLSAAELRAVQAAAENLQAALQGRTSIDVACGVIMGQNRCSYKDAFHILAEASSHRNVKARVVAETMLQQLPGGTPFTHFKE</sequence>
<organism evidence="5 6">
    <name type="scientific">Pseudarthrobacter siccitolerans</name>
    <dbReference type="NCBI Taxonomy" id="861266"/>
    <lineage>
        <taxon>Bacteria</taxon>
        <taxon>Bacillati</taxon>
        <taxon>Actinomycetota</taxon>
        <taxon>Actinomycetes</taxon>
        <taxon>Micrococcales</taxon>
        <taxon>Micrococcaceae</taxon>
        <taxon>Pseudarthrobacter</taxon>
    </lineage>
</organism>
<evidence type="ECO:0000256" key="2">
    <source>
        <dbReference type="ARBA" id="ARBA00023163"/>
    </source>
</evidence>
<dbReference type="Pfam" id="PF03861">
    <property type="entry name" value="ANTAR"/>
    <property type="match status" value="1"/>
</dbReference>
<feature type="domain" description="ANTAR" evidence="4">
    <location>
        <begin position="193"/>
        <end position="254"/>
    </location>
</feature>
<dbReference type="InterPro" id="IPR029016">
    <property type="entry name" value="GAF-like_dom_sf"/>
</dbReference>
<dbReference type="Gene3D" id="1.10.10.10">
    <property type="entry name" value="Winged helix-like DNA-binding domain superfamily/Winged helix DNA-binding domain"/>
    <property type="match status" value="1"/>
</dbReference>
<evidence type="ECO:0000256" key="1">
    <source>
        <dbReference type="ARBA" id="ARBA00023015"/>
    </source>
</evidence>
<dbReference type="InterPro" id="IPR036388">
    <property type="entry name" value="WH-like_DNA-bd_sf"/>
</dbReference>
<reference evidence="5 6" key="1">
    <citation type="submission" date="2023-07" db="EMBL/GenBank/DDBJ databases">
        <title>Comparative genomics of wheat-associated soil bacteria to identify genetic determinants of phenazine resistance.</title>
        <authorList>
            <person name="Mouncey N."/>
        </authorList>
    </citation>
    <scope>NUCLEOTIDE SEQUENCE [LARGE SCALE GENOMIC DNA]</scope>
    <source>
        <strain evidence="5 6">W1I3</strain>
    </source>
</reference>
<evidence type="ECO:0000313" key="6">
    <source>
        <dbReference type="Proteomes" id="UP001236806"/>
    </source>
</evidence>
<dbReference type="SMART" id="SM01012">
    <property type="entry name" value="ANTAR"/>
    <property type="match status" value="1"/>
</dbReference>
<dbReference type="RefSeq" id="WP_306635139.1">
    <property type="nucleotide sequence ID" value="NZ_JAUSXB010000001.1"/>
</dbReference>
<dbReference type="InterPro" id="IPR005561">
    <property type="entry name" value="ANTAR"/>
</dbReference>
<proteinExistence type="predicted"/>
<protein>
    <submittedName>
        <fullName evidence="5">GAF domain-containing protein</fullName>
    </submittedName>
</protein>
<evidence type="ECO:0000259" key="4">
    <source>
        <dbReference type="PROSITE" id="PS50921"/>
    </source>
</evidence>
<dbReference type="PROSITE" id="PS50921">
    <property type="entry name" value="ANTAR"/>
    <property type="match status" value="1"/>
</dbReference>
<dbReference type="Gene3D" id="3.30.450.40">
    <property type="match status" value="1"/>
</dbReference>
<accession>A0ABU0PIY8</accession>
<comment type="caution">
    <text evidence="5">The sequence shown here is derived from an EMBL/GenBank/DDBJ whole genome shotgun (WGS) entry which is preliminary data.</text>
</comment>
<dbReference type="InterPro" id="IPR003018">
    <property type="entry name" value="GAF"/>
</dbReference>
<keyword evidence="2" id="KW-0804">Transcription</keyword>
<feature type="region of interest" description="Disordered" evidence="3">
    <location>
        <begin position="1"/>
        <end position="29"/>
    </location>
</feature>
<dbReference type="Proteomes" id="UP001236806">
    <property type="component" value="Unassembled WGS sequence"/>
</dbReference>
<dbReference type="EMBL" id="JAUSXB010000001">
    <property type="protein sequence ID" value="MDQ0673921.1"/>
    <property type="molecule type" value="Genomic_DNA"/>
</dbReference>
<dbReference type="Pfam" id="PF13185">
    <property type="entry name" value="GAF_2"/>
    <property type="match status" value="1"/>
</dbReference>
<name>A0ABU0PIY8_9MICC</name>
<keyword evidence="1" id="KW-0805">Transcription regulation</keyword>